<dbReference type="PROSITE" id="PS51257">
    <property type="entry name" value="PROKAR_LIPOPROTEIN"/>
    <property type="match status" value="1"/>
</dbReference>
<dbReference type="AlphaFoldDB" id="A0A640VUG0"/>
<dbReference type="InterPro" id="IPR011047">
    <property type="entry name" value="Quinoprotein_ADH-like_sf"/>
</dbReference>
<keyword evidence="1" id="KW-0732">Signal</keyword>
<organism evidence="3 4">
    <name type="scientific">Roseobacter cerasinus</name>
    <dbReference type="NCBI Taxonomy" id="2602289"/>
    <lineage>
        <taxon>Bacteria</taxon>
        <taxon>Pseudomonadati</taxon>
        <taxon>Pseudomonadota</taxon>
        <taxon>Alphaproteobacteria</taxon>
        <taxon>Rhodobacterales</taxon>
        <taxon>Roseobacteraceae</taxon>
        <taxon>Roseobacter</taxon>
    </lineage>
</organism>
<evidence type="ECO:0000313" key="4">
    <source>
        <dbReference type="Proteomes" id="UP000436522"/>
    </source>
</evidence>
<dbReference type="SUPFAM" id="SSF50998">
    <property type="entry name" value="Quinoprotein alcohol dehydrogenase-like"/>
    <property type="match status" value="1"/>
</dbReference>
<name>A0A640VUG0_9RHOB</name>
<comment type="caution">
    <text evidence="3">The sequence shown here is derived from an EMBL/GenBank/DDBJ whole genome shotgun (WGS) entry which is preliminary data.</text>
</comment>
<feature type="chain" id="PRO_5025006101" evidence="1">
    <location>
        <begin position="29"/>
        <end position="449"/>
    </location>
</feature>
<dbReference type="PANTHER" id="PTHR34512:SF30">
    <property type="entry name" value="OUTER MEMBRANE PROTEIN ASSEMBLY FACTOR BAMB"/>
    <property type="match status" value="1"/>
</dbReference>
<evidence type="ECO:0000259" key="2">
    <source>
        <dbReference type="Pfam" id="PF13360"/>
    </source>
</evidence>
<feature type="domain" description="Pyrrolo-quinoline quinone repeat" evidence="2">
    <location>
        <begin position="387"/>
        <end position="448"/>
    </location>
</feature>
<dbReference type="Gene3D" id="2.130.10.10">
    <property type="entry name" value="YVTN repeat-like/Quinoprotein amine dehydrogenase"/>
    <property type="match status" value="2"/>
</dbReference>
<gene>
    <name evidence="3" type="ORF">So717_38010</name>
</gene>
<feature type="domain" description="Pyrrolo-quinoline quinone repeat" evidence="2">
    <location>
        <begin position="132"/>
        <end position="365"/>
    </location>
</feature>
<proteinExistence type="predicted"/>
<evidence type="ECO:0000256" key="1">
    <source>
        <dbReference type="SAM" id="SignalP"/>
    </source>
</evidence>
<keyword evidence="4" id="KW-1185">Reference proteome</keyword>
<dbReference type="InterPro" id="IPR015943">
    <property type="entry name" value="WD40/YVTN_repeat-like_dom_sf"/>
</dbReference>
<dbReference type="Pfam" id="PF13360">
    <property type="entry name" value="PQQ_2"/>
    <property type="match status" value="2"/>
</dbReference>
<accession>A0A640VUG0</accession>
<protein>
    <submittedName>
        <fullName evidence="3">Pyrrolo-quinoline quinone</fullName>
    </submittedName>
</protein>
<dbReference type="EMBL" id="BLIV01000009">
    <property type="protein sequence ID" value="GFE52048.1"/>
    <property type="molecule type" value="Genomic_DNA"/>
</dbReference>
<feature type="signal peptide" evidence="1">
    <location>
        <begin position="1"/>
        <end position="28"/>
    </location>
</feature>
<evidence type="ECO:0000313" key="3">
    <source>
        <dbReference type="EMBL" id="GFE52048.1"/>
    </source>
</evidence>
<dbReference type="Proteomes" id="UP000436522">
    <property type="component" value="Unassembled WGS sequence"/>
</dbReference>
<dbReference type="InterPro" id="IPR002372">
    <property type="entry name" value="PQQ_rpt_dom"/>
</dbReference>
<dbReference type="PANTHER" id="PTHR34512">
    <property type="entry name" value="CELL SURFACE PROTEIN"/>
    <property type="match status" value="1"/>
</dbReference>
<dbReference type="RefSeq" id="WP_159980316.1">
    <property type="nucleotide sequence ID" value="NZ_BLIV01000009.1"/>
</dbReference>
<sequence>MIKVFGAPVRAKLGLACLAFGVVLSACTEDDTILPGKREDIRSVGQDAQSLALAAETQDGPRAISLPATSNNAEWTQSPGSPSFRVAHPALGATPQRVWSANIGAGDSRRQRITADPVVAGGVIYTLDAGTQVTATSTAGETVWRQDLTSSRDEAGAATGGGISYKDGRLYVSLGYGALVALDAATGDELWRQALEGTGSGRPTAFGDLVYLTSGDDTGWALRAEDGRIEWQLTAAPNVNNVLGAPAPAVADDLAIFAFGSGEIQAVFRRGGLRRWDASALGQRFARALGAVADVTGEPVISGNRVYVGNQSGRIVALDFASGARLWTAREGAVGPVLPAGDSVFVISDLGELLRLDASDGTRIWGAQLPNFVKDRPKRRAEVYAHHAPVLAGGRIYVASNDGQLRAFDPESGALVNTTEIPGGATTAPVVAGGVLYVVSTNGQLHAFR</sequence>
<dbReference type="OrthoDB" id="5290752at2"/>
<reference evidence="3 4" key="1">
    <citation type="submission" date="2019-12" db="EMBL/GenBank/DDBJ databases">
        <title>Roseobacter cerasinus sp. nov., isolated from seawater around aquaculture.</title>
        <authorList>
            <person name="Muramatsu S."/>
            <person name="Takabe Y."/>
            <person name="Mori K."/>
            <person name="Takaichi S."/>
            <person name="Hanada S."/>
        </authorList>
    </citation>
    <scope>NUCLEOTIDE SEQUENCE [LARGE SCALE GENOMIC DNA]</scope>
    <source>
        <strain evidence="3 4">AI77</strain>
    </source>
</reference>
<dbReference type="SMART" id="SM00564">
    <property type="entry name" value="PQQ"/>
    <property type="match status" value="6"/>
</dbReference>
<dbReference type="InterPro" id="IPR018391">
    <property type="entry name" value="PQQ_b-propeller_rpt"/>
</dbReference>